<protein>
    <submittedName>
        <fullName evidence="2">Histidine kinase-, DNA gyrase B-, and HSP90-like ATPase</fullName>
    </submittedName>
</protein>
<dbReference type="Proteomes" id="UP000198675">
    <property type="component" value="Chromosome I"/>
</dbReference>
<sequence>MEQSCLFGPNFLEKLVGKNILHDPKIAIVELVANAWDAGASEVKVVWPTNKNEQHFSIEDNGSGLTEKEFTSRWRTLAYDRIQTQGSTIVVNDRKRTVFGKNGVGRFAGFCFGESYFVASNKNGEHIEYEIKAGSGDAPFTLIKHPPLTFIREHGTRIFVRTSSSLRISEEDVRSELGMRFLTDPSFKCIVNGEPVNFSHIPNENISHEIIELESGNIINIAIIDTNDADRTTKQHGIAWHVNGRLVGEADWKSYGFDEIIDGRSSEAKRHTFIVSADFLSKTDSIKKDWTGFNATPEFEEVHTSVFDFVKSHILGQTKQKRERVFSNIKKAHEKELQKLTPLRAERWEEFVTEIQGECTSLTEKDLLKLSGTLIKMEQSDTKYSLISKLHELNPDQIDSLHSILADWSLDLAKEVLDELQIRLKLLDELRERILDTNTKEVQELQPLFHQGLWIFGPEYETIEFTSNEGMTKVIQKLFSSSLVGTRNRPDFAILPDSTVGNYSYHKYDEEGGEIGIDKLVIVELKKPGIPISTDEKGQCWKYVSELIKSGLIDQDTKVTCFVLGSEIDPIEKGIRKENNDRCTIQPLDYQVVIARAKSRLLKLYDWVKGAPFLEEQRKQLGFEESQNVLDFEIPAKTS</sequence>
<keyword evidence="1" id="KW-0175">Coiled coil</keyword>
<proteinExistence type="predicted"/>
<evidence type="ECO:0000256" key="1">
    <source>
        <dbReference type="SAM" id="Coils"/>
    </source>
</evidence>
<dbReference type="Gene3D" id="3.30.565.10">
    <property type="entry name" value="Histidine kinase-like ATPase, C-terminal domain"/>
    <property type="match status" value="1"/>
</dbReference>
<keyword evidence="2" id="KW-0418">Kinase</keyword>
<gene>
    <name evidence="2" type="ORF">SAMN05216363_2925</name>
</gene>
<evidence type="ECO:0000313" key="2">
    <source>
        <dbReference type="EMBL" id="SDU89231.1"/>
    </source>
</evidence>
<dbReference type="InterPro" id="IPR036890">
    <property type="entry name" value="HATPase_C_sf"/>
</dbReference>
<dbReference type="SUPFAM" id="SSF55874">
    <property type="entry name" value="ATPase domain of HSP90 chaperone/DNA topoisomerase II/histidine kinase"/>
    <property type="match status" value="1"/>
</dbReference>
<evidence type="ECO:0000313" key="3">
    <source>
        <dbReference type="Proteomes" id="UP000198675"/>
    </source>
</evidence>
<dbReference type="GO" id="GO:0016301">
    <property type="term" value="F:kinase activity"/>
    <property type="evidence" value="ECO:0007669"/>
    <property type="project" value="UniProtKB-KW"/>
</dbReference>
<dbReference type="EMBL" id="LT629797">
    <property type="protein sequence ID" value="SDU89231.1"/>
    <property type="molecule type" value="Genomic_DNA"/>
</dbReference>
<accession>A0A1H2M8I0</accession>
<organism evidence="2 3">
    <name type="scientific">Pseudomonas sihuiensis</name>
    <dbReference type="NCBI Taxonomy" id="1274359"/>
    <lineage>
        <taxon>Bacteria</taxon>
        <taxon>Pseudomonadati</taxon>
        <taxon>Pseudomonadota</taxon>
        <taxon>Gammaproteobacteria</taxon>
        <taxon>Pseudomonadales</taxon>
        <taxon>Pseudomonadaceae</taxon>
        <taxon>Pseudomonas</taxon>
    </lineage>
</organism>
<feature type="coiled-coil region" evidence="1">
    <location>
        <begin position="410"/>
        <end position="437"/>
    </location>
</feature>
<name>A0A1H2M8I0_9PSED</name>
<dbReference type="Pfam" id="PF13589">
    <property type="entry name" value="HATPase_c_3"/>
    <property type="match status" value="1"/>
</dbReference>
<reference evidence="3" key="1">
    <citation type="submission" date="2016-10" db="EMBL/GenBank/DDBJ databases">
        <authorList>
            <person name="Varghese N."/>
            <person name="Submissions S."/>
        </authorList>
    </citation>
    <scope>NUCLEOTIDE SEQUENCE [LARGE SCALE GENOMIC DNA]</scope>
    <source>
        <strain evidence="3">KCTC 32246</strain>
    </source>
</reference>
<dbReference type="AlphaFoldDB" id="A0A1H2M8I0"/>
<dbReference type="RefSeq" id="WP_092377530.1">
    <property type="nucleotide sequence ID" value="NZ_LT629797.1"/>
</dbReference>
<keyword evidence="2" id="KW-0808">Transferase</keyword>
<keyword evidence="3" id="KW-1185">Reference proteome</keyword>